<reference evidence="3" key="1">
    <citation type="journal article" date="2022" name="Int. J. Mol. Sci.">
        <title>Draft Genome of Tanacetum Coccineum: Genomic Comparison of Closely Related Tanacetum-Family Plants.</title>
        <authorList>
            <person name="Yamashiro T."/>
            <person name="Shiraishi A."/>
            <person name="Nakayama K."/>
            <person name="Satake H."/>
        </authorList>
    </citation>
    <scope>NUCLEOTIDE SEQUENCE</scope>
</reference>
<dbReference type="Proteomes" id="UP001151760">
    <property type="component" value="Unassembled WGS sequence"/>
</dbReference>
<name>A0ABQ4ZF98_9ASTR</name>
<gene>
    <name evidence="3" type="ORF">Tco_0770847</name>
</gene>
<protein>
    <recommendedName>
        <fullName evidence="2">Retroviral polymerase SH3-like domain-containing protein</fullName>
    </recommendedName>
</protein>
<dbReference type="Pfam" id="PF25597">
    <property type="entry name" value="SH3_retrovirus"/>
    <property type="match status" value="1"/>
</dbReference>
<organism evidence="3 4">
    <name type="scientific">Tanacetum coccineum</name>
    <dbReference type="NCBI Taxonomy" id="301880"/>
    <lineage>
        <taxon>Eukaryota</taxon>
        <taxon>Viridiplantae</taxon>
        <taxon>Streptophyta</taxon>
        <taxon>Embryophyta</taxon>
        <taxon>Tracheophyta</taxon>
        <taxon>Spermatophyta</taxon>
        <taxon>Magnoliopsida</taxon>
        <taxon>eudicotyledons</taxon>
        <taxon>Gunneridae</taxon>
        <taxon>Pentapetalae</taxon>
        <taxon>asterids</taxon>
        <taxon>campanulids</taxon>
        <taxon>Asterales</taxon>
        <taxon>Asteraceae</taxon>
        <taxon>Asteroideae</taxon>
        <taxon>Anthemideae</taxon>
        <taxon>Anthemidinae</taxon>
        <taxon>Tanacetum</taxon>
    </lineage>
</organism>
<reference evidence="3" key="2">
    <citation type="submission" date="2022-01" db="EMBL/GenBank/DDBJ databases">
        <authorList>
            <person name="Yamashiro T."/>
            <person name="Shiraishi A."/>
            <person name="Satake H."/>
            <person name="Nakayama K."/>
        </authorList>
    </citation>
    <scope>NUCLEOTIDE SEQUENCE</scope>
</reference>
<evidence type="ECO:0000256" key="1">
    <source>
        <dbReference type="SAM" id="MobiDB-lite"/>
    </source>
</evidence>
<accession>A0ABQ4ZF98</accession>
<feature type="region of interest" description="Disordered" evidence="1">
    <location>
        <begin position="276"/>
        <end position="302"/>
    </location>
</feature>
<keyword evidence="4" id="KW-1185">Reference proteome</keyword>
<sequence>MMMDPNLQMMMERSSTVNADGTNEVNVVGGKTSIELSFDLNMHALEDDSIFDFTRDDEDNSVVADMNNLDTTIQVSPNPTIRIHKDHPLDQVIGDLQSATQTRRMSKNLEEHGFVNTIQQRTKPIKTFKTACLLAFYPRKNLKRSMIGFIGCILHLQGPNLMFARVVPVLATYDSDILGASLDRKYKTGDQMVMPYGSAISLGPYTPMIVTTPAVPAIEDSPEVPEKTAVETTAQNVGTAIGRIQTSDPDKAQKDKDMQKNLALIAKYFKKLYKPTNNNLRTSSNTRNKNMDTTPRYKNDNQTRQFGNQRVNVVGARETVGGLVVQQSGIYYFNYKEFGHYAKECRKPKRVKDSTYHKEKMLLCNKLRSYMAKIPRGSNADSCTDAEPLEQVQYDTDDNVFANDIQHFEQSESINNTYGENLDKMKEKGDPYILVGYSTQLKGYRVYNKRTRLIVESIHLRFDEFKEMSETSVANDTQACSLNGQKASDYDNLTCTRIQRLPPTSLAGHLDVLVLLCKISQARRLKKHLKEVKRNLSITLRARAATIHSLSPGALVRHRPVNTFLRRFKLCQQASLAKKQNCTAISSAEAEYVALSASCANHSNLIQPRAAIVIPSHPYRYHFIKEQPFQRKVSVISGRIGMRCLTLAETGGSDNMNLLDASFQNLTLKQKKDGIFISQDIYVAKILKKFGFTEVKTTSILMKTQKPLLKNEDGKEVDVHMYRSMIGSLMYLTSSRPDIMFAVCARARYQVNLKVSHLHDLKRIFKYLKGQPKLGLWYPKDYPFDLVAYSDSDYAGASLDRKYITGGCQILGCRLISWQCMK</sequence>
<proteinExistence type="predicted"/>
<dbReference type="InterPro" id="IPR057670">
    <property type="entry name" value="SH3_retrovirus"/>
</dbReference>
<comment type="caution">
    <text evidence="3">The sequence shown here is derived from an EMBL/GenBank/DDBJ whole genome shotgun (WGS) entry which is preliminary data.</text>
</comment>
<evidence type="ECO:0000259" key="2">
    <source>
        <dbReference type="Pfam" id="PF25597"/>
    </source>
</evidence>
<feature type="compositionally biased region" description="Low complexity" evidence="1">
    <location>
        <begin position="276"/>
        <end position="288"/>
    </location>
</feature>
<dbReference type="EMBL" id="BQNB010011257">
    <property type="protein sequence ID" value="GJS88211.1"/>
    <property type="molecule type" value="Genomic_DNA"/>
</dbReference>
<feature type="domain" description="Retroviral polymerase SH3-like" evidence="2">
    <location>
        <begin position="420"/>
        <end position="471"/>
    </location>
</feature>
<dbReference type="PANTHER" id="PTHR11439">
    <property type="entry name" value="GAG-POL-RELATED RETROTRANSPOSON"/>
    <property type="match status" value="1"/>
</dbReference>
<dbReference type="PANTHER" id="PTHR11439:SF495">
    <property type="entry name" value="REVERSE TRANSCRIPTASE, RNA-DEPENDENT DNA POLYMERASE-RELATED"/>
    <property type="match status" value="1"/>
</dbReference>
<evidence type="ECO:0000313" key="4">
    <source>
        <dbReference type="Proteomes" id="UP001151760"/>
    </source>
</evidence>
<evidence type="ECO:0000313" key="3">
    <source>
        <dbReference type="EMBL" id="GJS88211.1"/>
    </source>
</evidence>